<dbReference type="RefSeq" id="WP_048006455.1">
    <property type="nucleotide sequence ID" value="NZ_JBDOCU010000005.1"/>
</dbReference>
<evidence type="ECO:0008006" key="3">
    <source>
        <dbReference type="Google" id="ProtNLM"/>
    </source>
</evidence>
<sequence length="111" mass="12768">MEEYCKWEGIAILDVINTAKKAKYATEMTALINHLVKMQKVISAFDESVSYTKYGHQSYASDWTGETRSAYDSLVDELNMIENNVYDIHKELISEIKKEIANLAQKVKELE</sequence>
<gene>
    <name evidence="1" type="ORF">AF331_18710</name>
</gene>
<keyword evidence="2" id="KW-1185">Reference proteome</keyword>
<comment type="caution">
    <text evidence="1">The sequence shown here is derived from an EMBL/GenBank/DDBJ whole genome shotgun (WGS) entry which is preliminary data.</text>
</comment>
<evidence type="ECO:0000313" key="1">
    <source>
        <dbReference type="EMBL" id="KON82883.1"/>
    </source>
</evidence>
<dbReference type="AlphaFoldDB" id="A0A0J5S7H3"/>
<name>A0A0J5S7H3_9BACI</name>
<evidence type="ECO:0000313" key="2">
    <source>
        <dbReference type="Proteomes" id="UP000037405"/>
    </source>
</evidence>
<protein>
    <recommendedName>
        <fullName evidence="3">DUF5082 domain-containing protein</fullName>
    </recommendedName>
</protein>
<dbReference type="OrthoDB" id="2903441at2"/>
<accession>A0A0J5S7H3</accession>
<organism evidence="1 2">
    <name type="scientific">Rossellomorea marisflavi</name>
    <dbReference type="NCBI Taxonomy" id="189381"/>
    <lineage>
        <taxon>Bacteria</taxon>
        <taxon>Bacillati</taxon>
        <taxon>Bacillota</taxon>
        <taxon>Bacilli</taxon>
        <taxon>Bacillales</taxon>
        <taxon>Bacillaceae</taxon>
        <taxon>Rossellomorea</taxon>
    </lineage>
</organism>
<reference evidence="2" key="1">
    <citation type="submission" date="2015-07" db="EMBL/GenBank/DDBJ databases">
        <title>Fjat-14235 jcm11544.</title>
        <authorList>
            <person name="Liu B."/>
            <person name="Wang J."/>
            <person name="Zhu Y."/>
            <person name="Liu G."/>
            <person name="Chen Q."/>
            <person name="Chen Z."/>
            <person name="Lan J."/>
            <person name="Che J."/>
            <person name="Ge C."/>
            <person name="Shi H."/>
            <person name="Pan Z."/>
            <person name="Liu X."/>
        </authorList>
    </citation>
    <scope>NUCLEOTIDE SEQUENCE [LARGE SCALE GENOMIC DNA]</scope>
    <source>
        <strain evidence="2">JCM 11544</strain>
    </source>
</reference>
<dbReference type="EMBL" id="LGUE01000008">
    <property type="protein sequence ID" value="KON82883.1"/>
    <property type="molecule type" value="Genomic_DNA"/>
</dbReference>
<proteinExistence type="predicted"/>
<dbReference type="Proteomes" id="UP000037405">
    <property type="component" value="Unassembled WGS sequence"/>
</dbReference>
<dbReference type="PATRIC" id="fig|189381.12.peg.3247"/>